<sequence>MSAGCAFSPTLAHKFFEHGNSVSRLTDETMFNGSHGIACSKDGCVYRVYLDKSLYVNRFFEIDVVSFKQVHQSRLTGGALEQVFLVTDKHRSLTTQALIQFHQIFNCSYLSIGGYKVDLSLVSEGLRLGNIKHEQDLDDIKLKLEKHFRRRPLESRYEMMLNTNNNSVYQAYESQFSSLTNLFETLGLLSKLQPPMCDYQNILVLGSTVQNMRQRLESLKQQEICYENVFILVGNRKLYQSERSFIDERSALKHCNAACDTESDAASWLIKHQGYGFFFPNIKVITAENTYENGKERTANTGDTIKAFLKLKADTTNTLVVSTQPFGIYQCQYAKNEFMEAGRDPDINVLADVPLVSATEQEKIKIYFNTLDSIFRVHRSEKSH</sequence>
<dbReference type="RefSeq" id="WP_121854122.1">
    <property type="nucleotide sequence ID" value="NZ_CP037952.1"/>
</dbReference>
<dbReference type="AlphaFoldDB" id="A0A3A6TKG1"/>
<gene>
    <name evidence="1" type="ORF">D5R81_13265</name>
</gene>
<dbReference type="EMBL" id="QYYH01000084">
    <property type="protein sequence ID" value="RJY11419.1"/>
    <property type="molecule type" value="Genomic_DNA"/>
</dbReference>
<dbReference type="Proteomes" id="UP000273022">
    <property type="component" value="Unassembled WGS sequence"/>
</dbReference>
<name>A0A3A6TKG1_9GAMM</name>
<evidence type="ECO:0000313" key="1">
    <source>
        <dbReference type="EMBL" id="RJY11419.1"/>
    </source>
</evidence>
<comment type="caution">
    <text evidence="1">The sequence shown here is derived from an EMBL/GenBank/DDBJ whole genome shotgun (WGS) entry which is preliminary data.</text>
</comment>
<reference evidence="1 2" key="1">
    <citation type="submission" date="2018-09" db="EMBL/GenBank/DDBJ databases">
        <title>Phylogeny of the Shewanellaceae, and recommendation for two new genera, Pseudoshewanella and Parashewanella.</title>
        <authorList>
            <person name="Wang G."/>
        </authorList>
    </citation>
    <scope>NUCLEOTIDE SEQUENCE [LARGE SCALE GENOMIC DNA]</scope>
    <source>
        <strain evidence="1 2">KCTC 22492</strain>
    </source>
</reference>
<keyword evidence="2" id="KW-1185">Reference proteome</keyword>
<proteinExistence type="predicted"/>
<protein>
    <submittedName>
        <fullName evidence="1">Uncharacterized protein</fullName>
    </submittedName>
</protein>
<accession>A0A3A6TKG1</accession>
<evidence type="ECO:0000313" key="2">
    <source>
        <dbReference type="Proteomes" id="UP000273022"/>
    </source>
</evidence>
<organism evidence="1 2">
    <name type="scientific">Parashewanella spongiae</name>
    <dbReference type="NCBI Taxonomy" id="342950"/>
    <lineage>
        <taxon>Bacteria</taxon>
        <taxon>Pseudomonadati</taxon>
        <taxon>Pseudomonadota</taxon>
        <taxon>Gammaproteobacteria</taxon>
        <taxon>Alteromonadales</taxon>
        <taxon>Shewanellaceae</taxon>
        <taxon>Parashewanella</taxon>
    </lineage>
</organism>